<keyword evidence="3" id="KW-0648">Protein biosynthesis</keyword>
<dbReference type="Gene3D" id="3.30.110.10">
    <property type="entry name" value="Translation initiation factor 3 (IF-3), C-terminal domain"/>
    <property type="match status" value="1"/>
</dbReference>
<comment type="similarity">
    <text evidence="1">Belongs to the IF-3 family.</text>
</comment>
<dbReference type="SUPFAM" id="SSF54364">
    <property type="entry name" value="Translation initiation factor IF3, N-terminal domain"/>
    <property type="match status" value="1"/>
</dbReference>
<dbReference type="PROSITE" id="PS00938">
    <property type="entry name" value="IF3"/>
    <property type="match status" value="1"/>
</dbReference>
<keyword evidence="2" id="KW-0396">Initiation factor</keyword>
<feature type="domain" description="Translation initiation factor 3 N-terminal" evidence="5">
    <location>
        <begin position="2"/>
        <end position="35"/>
    </location>
</feature>
<dbReference type="InterPro" id="IPR036788">
    <property type="entry name" value="T_IF-3_C_sf"/>
</dbReference>
<name>A0A6J6U4V1_9ZZZZ</name>
<gene>
    <name evidence="6" type="ORF">UFOPK2766_01817</name>
</gene>
<dbReference type="InterPro" id="IPR019814">
    <property type="entry name" value="Translation_initiation_fac_3_N"/>
</dbReference>
<dbReference type="InterPro" id="IPR019813">
    <property type="entry name" value="Translation_initiation_fac3_CS"/>
</dbReference>
<protein>
    <submittedName>
        <fullName evidence="6">Unannotated protein</fullName>
    </submittedName>
</protein>
<dbReference type="Pfam" id="PF05198">
    <property type="entry name" value="IF3_N"/>
    <property type="match status" value="1"/>
</dbReference>
<organism evidence="6">
    <name type="scientific">freshwater metagenome</name>
    <dbReference type="NCBI Taxonomy" id="449393"/>
    <lineage>
        <taxon>unclassified sequences</taxon>
        <taxon>metagenomes</taxon>
        <taxon>ecological metagenomes</taxon>
    </lineage>
</organism>
<dbReference type="Gene3D" id="3.10.20.80">
    <property type="entry name" value="Translation initiation factor 3 (IF-3), N-terminal domain"/>
    <property type="match status" value="1"/>
</dbReference>
<evidence type="ECO:0000259" key="5">
    <source>
        <dbReference type="Pfam" id="PF05198"/>
    </source>
</evidence>
<dbReference type="PANTHER" id="PTHR10938">
    <property type="entry name" value="TRANSLATION INITIATION FACTOR IF-3"/>
    <property type="match status" value="1"/>
</dbReference>
<proteinExistence type="inferred from homology"/>
<dbReference type="EMBL" id="CAEZYU010000099">
    <property type="protein sequence ID" value="CAB4754084.1"/>
    <property type="molecule type" value="Genomic_DNA"/>
</dbReference>
<dbReference type="SUPFAM" id="SSF55200">
    <property type="entry name" value="Translation initiation factor IF3, C-terminal domain"/>
    <property type="match status" value="1"/>
</dbReference>
<dbReference type="GO" id="GO:0003743">
    <property type="term" value="F:translation initiation factor activity"/>
    <property type="evidence" value="ECO:0007669"/>
    <property type="project" value="UniProtKB-KW"/>
</dbReference>
<dbReference type="GO" id="GO:0043022">
    <property type="term" value="F:ribosome binding"/>
    <property type="evidence" value="ECO:0007669"/>
    <property type="project" value="TreeGrafter"/>
</dbReference>
<accession>A0A6J6U4V1</accession>
<dbReference type="Pfam" id="PF00707">
    <property type="entry name" value="IF3_C"/>
    <property type="match status" value="1"/>
</dbReference>
<dbReference type="FunFam" id="3.30.110.10:FF:000001">
    <property type="entry name" value="Translation initiation factor IF-3"/>
    <property type="match status" value="1"/>
</dbReference>
<evidence type="ECO:0000256" key="2">
    <source>
        <dbReference type="ARBA" id="ARBA00022540"/>
    </source>
</evidence>
<dbReference type="PANTHER" id="PTHR10938:SF0">
    <property type="entry name" value="TRANSLATION INITIATION FACTOR IF-3, MITOCHONDRIAL"/>
    <property type="match status" value="1"/>
</dbReference>
<dbReference type="InterPro" id="IPR001288">
    <property type="entry name" value="Translation_initiation_fac_3"/>
</dbReference>
<reference evidence="6" key="1">
    <citation type="submission" date="2020-05" db="EMBL/GenBank/DDBJ databases">
        <authorList>
            <person name="Chiriac C."/>
            <person name="Salcher M."/>
            <person name="Ghai R."/>
            <person name="Kavagutti S V."/>
        </authorList>
    </citation>
    <scope>NUCLEOTIDE SEQUENCE</scope>
</reference>
<dbReference type="InterPro" id="IPR019815">
    <property type="entry name" value="Translation_initiation_fac_3_C"/>
</dbReference>
<evidence type="ECO:0000256" key="3">
    <source>
        <dbReference type="ARBA" id="ARBA00022917"/>
    </source>
</evidence>
<dbReference type="AlphaFoldDB" id="A0A6J6U4V1"/>
<feature type="domain" description="Translation initiation factor 3 C-terminal" evidence="4">
    <location>
        <begin position="44"/>
        <end position="127"/>
    </location>
</feature>
<dbReference type="NCBIfam" id="TIGR00168">
    <property type="entry name" value="infC"/>
    <property type="match status" value="1"/>
</dbReference>
<evidence type="ECO:0000313" key="6">
    <source>
        <dbReference type="EMBL" id="CAB4754084.1"/>
    </source>
</evidence>
<dbReference type="GO" id="GO:0005829">
    <property type="term" value="C:cytosol"/>
    <property type="evidence" value="ECO:0007669"/>
    <property type="project" value="TreeGrafter"/>
</dbReference>
<dbReference type="InterPro" id="IPR036787">
    <property type="entry name" value="T_IF-3_N_sf"/>
</dbReference>
<dbReference type="GO" id="GO:0016020">
    <property type="term" value="C:membrane"/>
    <property type="evidence" value="ECO:0007669"/>
    <property type="project" value="TreeGrafter"/>
</dbReference>
<evidence type="ECO:0000256" key="1">
    <source>
        <dbReference type="ARBA" id="ARBA00005439"/>
    </source>
</evidence>
<evidence type="ECO:0000259" key="4">
    <source>
        <dbReference type="Pfam" id="PF00707"/>
    </source>
</evidence>
<sequence>MDLDLVEVAPEARPPVCRIMNFTKFKYEAQQRAKESRKKATNIIVKEMKYRPKIGSGDFETKTRKVAQFLTEGHKVKVTIMFRGREMQHPELGRRILDRVAAEVVNVGKVEIMAKQDGRNMTMVLGPDKKAQDMVKALEKKAVEAAVAAEQAEERMDSIMADAQPEAPELVGIAADGHTAVPAEEIESDLAETETEEAASVAEEVAEEVSEAVSEEVIEEVIEEAETEVEPAAVGEDN</sequence>
<dbReference type="GO" id="GO:0032790">
    <property type="term" value="P:ribosome disassembly"/>
    <property type="evidence" value="ECO:0007669"/>
    <property type="project" value="TreeGrafter"/>
</dbReference>